<feature type="domain" description="Reverse transcriptase" evidence="2">
    <location>
        <begin position="252"/>
        <end position="356"/>
    </location>
</feature>
<dbReference type="EMBL" id="BGZK01000802">
    <property type="protein sequence ID" value="GBP61036.1"/>
    <property type="molecule type" value="Genomic_DNA"/>
</dbReference>
<feature type="region of interest" description="Disordered" evidence="1">
    <location>
        <begin position="73"/>
        <end position="119"/>
    </location>
</feature>
<dbReference type="AlphaFoldDB" id="A0A4C1XB38"/>
<sequence>MPSLKVSLKDKYRTSDVRERWGLKKDVVTRVERDREAERITRTGKKERKKKLFKIKYDKLILIKSNQKRQLHISPISNSDQQSEVSTQANKKTKTLRTHSPNAKIKQCLRRSPKAKQEAQKAYTELRTSKTWIDGLKTNGTTLNNRTDIIRIATYFYKKLYSAQDLDNTENESYQSVEVMKKCEPFTISEAIQEIKGLKSNKSRGSDNITNESILSVCALLVPPLTDLFNRIRGSSKTPTQWSESDIILIYKKGDPYDIANYRPISLLPCMYKLFSSLLNQRIITTLEAEQPIEQAGFRKNFSTVDDIHTLELLIERYQEKYRALYIAYTDYKKAFDTVSHTSIWRALLEQGVQKSTYRYYKASTATTWVE</sequence>
<dbReference type="PANTHER" id="PTHR19446">
    <property type="entry name" value="REVERSE TRANSCRIPTASES"/>
    <property type="match status" value="1"/>
</dbReference>
<evidence type="ECO:0000256" key="1">
    <source>
        <dbReference type="SAM" id="MobiDB-lite"/>
    </source>
</evidence>
<dbReference type="Pfam" id="PF00078">
    <property type="entry name" value="RVT_1"/>
    <property type="match status" value="1"/>
</dbReference>
<dbReference type="CDD" id="cd01650">
    <property type="entry name" value="RT_nLTR_like"/>
    <property type="match status" value="1"/>
</dbReference>
<keyword evidence="4" id="KW-1185">Reference proteome</keyword>
<dbReference type="STRING" id="151549.A0A4C1XB38"/>
<comment type="caution">
    <text evidence="3">The sequence shown here is derived from an EMBL/GenBank/DDBJ whole genome shotgun (WGS) entry which is preliminary data.</text>
</comment>
<name>A0A4C1XB38_EUMVA</name>
<feature type="compositionally biased region" description="Polar residues" evidence="1">
    <location>
        <begin position="75"/>
        <end position="90"/>
    </location>
</feature>
<dbReference type="Proteomes" id="UP000299102">
    <property type="component" value="Unassembled WGS sequence"/>
</dbReference>
<dbReference type="GO" id="GO:0003964">
    <property type="term" value="F:RNA-directed DNA polymerase activity"/>
    <property type="evidence" value="ECO:0007669"/>
    <property type="project" value="UniProtKB-KW"/>
</dbReference>
<keyword evidence="3" id="KW-0808">Transferase</keyword>
<dbReference type="OrthoDB" id="407509at2759"/>
<dbReference type="InterPro" id="IPR000477">
    <property type="entry name" value="RT_dom"/>
</dbReference>
<evidence type="ECO:0000313" key="3">
    <source>
        <dbReference type="EMBL" id="GBP61036.1"/>
    </source>
</evidence>
<keyword evidence="3" id="KW-0695">RNA-directed DNA polymerase</keyword>
<proteinExistence type="predicted"/>
<evidence type="ECO:0000259" key="2">
    <source>
        <dbReference type="Pfam" id="PF00078"/>
    </source>
</evidence>
<protein>
    <submittedName>
        <fullName evidence="3">Probable RNA-directed DNA polymerase from transposon X-element</fullName>
    </submittedName>
</protein>
<accession>A0A4C1XB38</accession>
<evidence type="ECO:0000313" key="4">
    <source>
        <dbReference type="Proteomes" id="UP000299102"/>
    </source>
</evidence>
<reference evidence="3 4" key="1">
    <citation type="journal article" date="2019" name="Commun. Biol.">
        <title>The bagworm genome reveals a unique fibroin gene that provides high tensile strength.</title>
        <authorList>
            <person name="Kono N."/>
            <person name="Nakamura H."/>
            <person name="Ohtoshi R."/>
            <person name="Tomita M."/>
            <person name="Numata K."/>
            <person name="Arakawa K."/>
        </authorList>
    </citation>
    <scope>NUCLEOTIDE SEQUENCE [LARGE SCALE GENOMIC DNA]</scope>
</reference>
<keyword evidence="3" id="KW-0548">Nucleotidyltransferase</keyword>
<organism evidence="3 4">
    <name type="scientific">Eumeta variegata</name>
    <name type="common">Bagworm moth</name>
    <name type="synonym">Eumeta japonica</name>
    <dbReference type="NCBI Taxonomy" id="151549"/>
    <lineage>
        <taxon>Eukaryota</taxon>
        <taxon>Metazoa</taxon>
        <taxon>Ecdysozoa</taxon>
        <taxon>Arthropoda</taxon>
        <taxon>Hexapoda</taxon>
        <taxon>Insecta</taxon>
        <taxon>Pterygota</taxon>
        <taxon>Neoptera</taxon>
        <taxon>Endopterygota</taxon>
        <taxon>Lepidoptera</taxon>
        <taxon>Glossata</taxon>
        <taxon>Ditrysia</taxon>
        <taxon>Tineoidea</taxon>
        <taxon>Psychidae</taxon>
        <taxon>Oiketicinae</taxon>
        <taxon>Eumeta</taxon>
    </lineage>
</organism>
<gene>
    <name evidence="3" type="ORF">EVAR_51168_1</name>
</gene>